<feature type="domain" description="ABC transmembrane type-1" evidence="12">
    <location>
        <begin position="96"/>
        <end position="376"/>
    </location>
</feature>
<evidence type="ECO:0000256" key="6">
    <source>
        <dbReference type="ARBA" id="ARBA00022840"/>
    </source>
</evidence>
<protein>
    <submittedName>
        <fullName evidence="13">P-loop containing nucleoside triphosphate hydrolase protein</fullName>
    </submittedName>
</protein>
<evidence type="ECO:0000259" key="12">
    <source>
        <dbReference type="PROSITE" id="PS50929"/>
    </source>
</evidence>
<dbReference type="Pfam" id="PF00664">
    <property type="entry name" value="ABC_membrane"/>
    <property type="match status" value="2"/>
</dbReference>
<dbReference type="PROSITE" id="PS50929">
    <property type="entry name" value="ABC_TM1F"/>
    <property type="match status" value="2"/>
</dbReference>
<feature type="region of interest" description="Disordered" evidence="9">
    <location>
        <begin position="673"/>
        <end position="707"/>
    </location>
</feature>
<dbReference type="RefSeq" id="XP_024706107.1">
    <property type="nucleotide sequence ID" value="XM_024854035.1"/>
</dbReference>
<dbReference type="GO" id="GO:0005524">
    <property type="term" value="F:ATP binding"/>
    <property type="evidence" value="ECO:0007669"/>
    <property type="project" value="UniProtKB-KW"/>
</dbReference>
<name>A0A2I2GD58_9EURO</name>
<reference evidence="13 14" key="1">
    <citation type="submission" date="2016-12" db="EMBL/GenBank/DDBJ databases">
        <title>The genomes of Aspergillus section Nigri reveals drivers in fungal speciation.</title>
        <authorList>
            <consortium name="DOE Joint Genome Institute"/>
            <person name="Vesth T.C."/>
            <person name="Nybo J."/>
            <person name="Theobald S."/>
            <person name="Brandl J."/>
            <person name="Frisvad J.C."/>
            <person name="Nielsen K.F."/>
            <person name="Lyhne E.K."/>
            <person name="Kogle M.E."/>
            <person name="Kuo A."/>
            <person name="Riley R."/>
            <person name="Clum A."/>
            <person name="Nolan M."/>
            <person name="Lipzen A."/>
            <person name="Salamov A."/>
            <person name="Henrissat B."/>
            <person name="Wiebenga A."/>
            <person name="De Vries R.P."/>
            <person name="Grigoriev I.V."/>
            <person name="Mortensen U.H."/>
            <person name="Andersen M.R."/>
            <person name="Baker S.E."/>
        </authorList>
    </citation>
    <scope>NUCLEOTIDE SEQUENCE [LARGE SCALE GENOMIC DNA]</scope>
    <source>
        <strain evidence="13 14">IBT 23096</strain>
    </source>
</reference>
<comment type="caution">
    <text evidence="13">The sequence shown here is derived from an EMBL/GenBank/DDBJ whole genome shotgun (WGS) entry which is preliminary data.</text>
</comment>
<evidence type="ECO:0000256" key="10">
    <source>
        <dbReference type="SAM" id="Phobius"/>
    </source>
</evidence>
<dbReference type="Gene3D" id="1.20.1560.10">
    <property type="entry name" value="ABC transporter type 1, transmembrane domain"/>
    <property type="match status" value="2"/>
</dbReference>
<dbReference type="InterPro" id="IPR036640">
    <property type="entry name" value="ABC1_TM_sf"/>
</dbReference>
<evidence type="ECO:0000256" key="3">
    <source>
        <dbReference type="ARBA" id="ARBA00022692"/>
    </source>
</evidence>
<dbReference type="InterPro" id="IPR027417">
    <property type="entry name" value="P-loop_NTPase"/>
</dbReference>
<evidence type="ECO:0000259" key="11">
    <source>
        <dbReference type="PROSITE" id="PS50893"/>
    </source>
</evidence>
<dbReference type="CDD" id="cd03244">
    <property type="entry name" value="ABCC_MRP_domain2"/>
    <property type="match status" value="1"/>
</dbReference>
<dbReference type="Proteomes" id="UP000234275">
    <property type="component" value="Unassembled WGS sequence"/>
</dbReference>
<keyword evidence="5" id="KW-0547">Nucleotide-binding</keyword>
<keyword evidence="13" id="KW-0378">Hydrolase</keyword>
<dbReference type="InterPro" id="IPR003593">
    <property type="entry name" value="AAA+_ATPase"/>
</dbReference>
<dbReference type="OrthoDB" id="6500128at2759"/>
<feature type="domain" description="ABC transporter" evidence="11">
    <location>
        <begin position="1040"/>
        <end position="1269"/>
    </location>
</feature>
<dbReference type="SUPFAM" id="SSF90123">
    <property type="entry name" value="ABC transporter transmembrane region"/>
    <property type="match status" value="2"/>
</dbReference>
<keyword evidence="4" id="KW-0677">Repeat</keyword>
<dbReference type="FunFam" id="3.40.50.300:FF:000838">
    <property type="entry name" value="ABC multidrug transporter (Eurofung)"/>
    <property type="match status" value="1"/>
</dbReference>
<evidence type="ECO:0000256" key="2">
    <source>
        <dbReference type="ARBA" id="ARBA00022448"/>
    </source>
</evidence>
<dbReference type="InterPro" id="IPR017871">
    <property type="entry name" value="ABC_transporter-like_CS"/>
</dbReference>
<dbReference type="CDD" id="cd03250">
    <property type="entry name" value="ABCC_MRP_domain1"/>
    <property type="match status" value="1"/>
</dbReference>
<gene>
    <name evidence="13" type="ORF">P170DRAFT_492905</name>
</gene>
<feature type="transmembrane region" description="Helical" evidence="10">
    <location>
        <begin position="329"/>
        <end position="357"/>
    </location>
</feature>
<dbReference type="Pfam" id="PF00005">
    <property type="entry name" value="ABC_tran"/>
    <property type="match status" value="2"/>
</dbReference>
<dbReference type="GeneID" id="36561739"/>
<dbReference type="CDD" id="cd18597">
    <property type="entry name" value="ABC_6TM_YOR1_D1_like"/>
    <property type="match status" value="1"/>
</dbReference>
<feature type="transmembrane region" description="Helical" evidence="10">
    <location>
        <begin position="862"/>
        <end position="882"/>
    </location>
</feature>
<evidence type="ECO:0000256" key="5">
    <source>
        <dbReference type="ARBA" id="ARBA00022741"/>
    </source>
</evidence>
<dbReference type="PROSITE" id="PS50893">
    <property type="entry name" value="ABC_TRANSPORTER_2"/>
    <property type="match status" value="2"/>
</dbReference>
<sequence>MMFSRTPTGQGLSHAHIVHEDRVGLLSRLTFQWIFPLLSIGYLRPLTADDTRNLNPNRAVNVHQNAISRAFRGSLDSQRQFPLLRALQKTFRYEFFLAGFAMLLANVLQVTAPLILRCLLISLSDESSSKRTSLMYVSWLFITQMGMSFALVHYHYLGQVVGSEVKAVLTALIFEKTLRLSTTESSEWVDGKISNLITVDSQRIESAILYANMIWSEPVAVIMALVILFYNLTWSALGGLILLVTGAKGLDLSMGWLISGRVAVNAELDKRTTSLREALQNMKFVKLHAWESYFLSRISDSRANEVHHQHTLLNIRSMIMSLSMSLPSYAAMSSFIIFMTVHGNLTAAQAFSSLALFNCLRKPLNILPMVLSQLIDAWISVKRIETFLSLNDQEETIIWDLDAVDAVEITDGCFSWDSAARNEVSEDCSFPITEEEDNMESDNLLCVGTEPNTPSNSDTPFTLSEINLHIKPGELVAVAGPVGAGKSALLSAIADQITQIRGRLVLSSRPSFCSQIPWIESGTVRENIIFGKDFRQQWYEQVIEACALKPDLETWKQGDVTSIGEKGITLSGGQKQRISLARTIYADTDLILLDDPLSAVDGDVGQQIFKKAIRGLLRGKTCILVTHSERVLGQCDRVLWLEKGHIISSKSSYHSRPNSDLVLRTVHMPESYAPNSSDAATGFRHTSSPQETLKNAEDQNTESQRTGSVQRSVYRTYLSASGSILHWPILFCLLIISQVAGIFTGVWLSWWVDGIFRLSHLSYAGIYVLLGFIQSTLLWAYLSQAAVVGLRASGNLFQSVLRRVLYASMSFHTANPSGRLMNLFSHDVSQLDNGVSDTIRAFIMLVGTAFSTFLLISVHFPAFVTSFPAIALVLYYTSRYYCASRQELKRQETVSRSNIAAKVTECIAGRHTIRSFGVQEVFQRRLNVAIDKANNASYLMSASQQWLNLRLDTLGNILIVIVGILIVISSSPISPSVSGLIMTYALAVVQIIPAVVSQGAELESSLVTVERMIFYGTETPVETSESAVMPSSTWPATGSITMRNVCLRYRSGLPQALRNVSLKIHGGEKIGIIGRTGAGKSSIISVLFRLFPLEHGSVFIDDMDVAEVDLHCLRSRLSIIPQDPTLLRGTVRSNLDPAGEYEDHVLYEALRKASLYPQLALDREIHSDGSNFSLGERQLLALARSLVRNPAILICDEATSSIDQDTDRKVQQSLLEAFRKRTVICIAHRLRTVIRYDRICIIDQGSIVDFRSPLDLFDTNAGFREMCGLNQITRADIV</sequence>
<comment type="subcellular location">
    <subcellularLocation>
        <location evidence="1">Membrane</location>
        <topology evidence="1">Multi-pass membrane protein</topology>
    </subcellularLocation>
</comment>
<keyword evidence="7 10" id="KW-1133">Transmembrane helix</keyword>
<evidence type="ECO:0000256" key="9">
    <source>
        <dbReference type="SAM" id="MobiDB-lite"/>
    </source>
</evidence>
<feature type="transmembrane region" description="Helical" evidence="10">
    <location>
        <begin position="724"/>
        <end position="750"/>
    </location>
</feature>
<keyword evidence="8 10" id="KW-0472">Membrane</keyword>
<dbReference type="GO" id="GO:0140359">
    <property type="term" value="F:ABC-type transporter activity"/>
    <property type="evidence" value="ECO:0007669"/>
    <property type="project" value="InterPro"/>
</dbReference>
<keyword evidence="2" id="KW-0813">Transport</keyword>
<dbReference type="SUPFAM" id="SSF52540">
    <property type="entry name" value="P-loop containing nucleoside triphosphate hydrolases"/>
    <property type="match status" value="2"/>
</dbReference>
<evidence type="ECO:0000256" key="1">
    <source>
        <dbReference type="ARBA" id="ARBA00004141"/>
    </source>
</evidence>
<dbReference type="PROSITE" id="PS00211">
    <property type="entry name" value="ABC_TRANSPORTER_1"/>
    <property type="match status" value="2"/>
</dbReference>
<dbReference type="PANTHER" id="PTHR24223:SF464">
    <property type="entry name" value="ABC-TYPE TRANSPORTER CICA"/>
    <property type="match status" value="1"/>
</dbReference>
<feature type="domain" description="ABC transporter" evidence="11">
    <location>
        <begin position="439"/>
        <end position="668"/>
    </location>
</feature>
<keyword evidence="14" id="KW-1185">Reference proteome</keyword>
<feature type="compositionally biased region" description="Polar residues" evidence="9">
    <location>
        <begin position="673"/>
        <end position="693"/>
    </location>
</feature>
<dbReference type="GO" id="GO:0016020">
    <property type="term" value="C:membrane"/>
    <property type="evidence" value="ECO:0007669"/>
    <property type="project" value="UniProtKB-SubCell"/>
</dbReference>
<dbReference type="AlphaFoldDB" id="A0A2I2GD58"/>
<dbReference type="PANTHER" id="PTHR24223">
    <property type="entry name" value="ATP-BINDING CASSETTE SUB-FAMILY C"/>
    <property type="match status" value="1"/>
</dbReference>
<dbReference type="InterPro" id="IPR011527">
    <property type="entry name" value="ABC1_TM_dom"/>
</dbReference>
<evidence type="ECO:0000256" key="7">
    <source>
        <dbReference type="ARBA" id="ARBA00022989"/>
    </source>
</evidence>
<accession>A0A2I2GD58</accession>
<dbReference type="VEuPathDB" id="FungiDB:P170DRAFT_492905"/>
<dbReference type="InterPro" id="IPR050173">
    <property type="entry name" value="ABC_transporter_C-like"/>
</dbReference>
<keyword evidence="3 10" id="KW-0812">Transmembrane</keyword>
<feature type="transmembrane region" description="Helical" evidence="10">
    <location>
        <begin position="953"/>
        <end position="971"/>
    </location>
</feature>
<feature type="transmembrane region" description="Helical" evidence="10">
    <location>
        <begin position="762"/>
        <end position="782"/>
    </location>
</feature>
<dbReference type="Gene3D" id="3.40.50.300">
    <property type="entry name" value="P-loop containing nucleotide triphosphate hydrolases"/>
    <property type="match status" value="2"/>
</dbReference>
<feature type="transmembrane region" description="Helical" evidence="10">
    <location>
        <begin position="219"/>
        <end position="244"/>
    </location>
</feature>
<evidence type="ECO:0000313" key="13">
    <source>
        <dbReference type="EMBL" id="PLB50805.1"/>
    </source>
</evidence>
<feature type="transmembrane region" description="Helical" evidence="10">
    <location>
        <begin position="95"/>
        <end position="116"/>
    </location>
</feature>
<dbReference type="SMART" id="SM00382">
    <property type="entry name" value="AAA"/>
    <property type="match status" value="2"/>
</dbReference>
<dbReference type="FunFam" id="1.20.1560.10:FF:000013">
    <property type="entry name" value="ABC transporter C family member 2"/>
    <property type="match status" value="1"/>
</dbReference>
<evidence type="ECO:0000313" key="14">
    <source>
        <dbReference type="Proteomes" id="UP000234275"/>
    </source>
</evidence>
<keyword evidence="6" id="KW-0067">ATP-binding</keyword>
<evidence type="ECO:0000256" key="4">
    <source>
        <dbReference type="ARBA" id="ARBA00022737"/>
    </source>
</evidence>
<feature type="transmembrane region" description="Helical" evidence="10">
    <location>
        <begin position="136"/>
        <end position="157"/>
    </location>
</feature>
<evidence type="ECO:0000256" key="8">
    <source>
        <dbReference type="ARBA" id="ARBA00023136"/>
    </source>
</evidence>
<feature type="domain" description="ABC transmembrane type-1" evidence="12">
    <location>
        <begin position="729"/>
        <end position="1004"/>
    </location>
</feature>
<proteinExistence type="predicted"/>
<dbReference type="InterPro" id="IPR003439">
    <property type="entry name" value="ABC_transporter-like_ATP-bd"/>
</dbReference>
<dbReference type="GO" id="GO:0016887">
    <property type="term" value="F:ATP hydrolysis activity"/>
    <property type="evidence" value="ECO:0007669"/>
    <property type="project" value="InterPro"/>
</dbReference>
<dbReference type="EMBL" id="MSFO01000003">
    <property type="protein sequence ID" value="PLB50805.1"/>
    <property type="molecule type" value="Genomic_DNA"/>
</dbReference>
<dbReference type="FunFam" id="3.40.50.300:FF:000997">
    <property type="entry name" value="Multidrug resistance-associated protein 1"/>
    <property type="match status" value="1"/>
</dbReference>
<dbReference type="STRING" id="1392250.A0A2I2GD58"/>
<organism evidence="13 14">
    <name type="scientific">Aspergillus steynii IBT 23096</name>
    <dbReference type="NCBI Taxonomy" id="1392250"/>
    <lineage>
        <taxon>Eukaryota</taxon>
        <taxon>Fungi</taxon>
        <taxon>Dikarya</taxon>
        <taxon>Ascomycota</taxon>
        <taxon>Pezizomycotina</taxon>
        <taxon>Eurotiomycetes</taxon>
        <taxon>Eurotiomycetidae</taxon>
        <taxon>Eurotiales</taxon>
        <taxon>Aspergillaceae</taxon>
        <taxon>Aspergillus</taxon>
        <taxon>Aspergillus subgen. Circumdati</taxon>
    </lineage>
</organism>
<dbReference type="GO" id="GO:0005737">
    <property type="term" value="C:cytoplasm"/>
    <property type="evidence" value="ECO:0007669"/>
    <property type="project" value="UniProtKB-ARBA"/>
</dbReference>